<proteinExistence type="predicted"/>
<dbReference type="Pfam" id="PF16884">
    <property type="entry name" value="ADH_N_2"/>
    <property type="match status" value="1"/>
</dbReference>
<evidence type="ECO:0000313" key="4">
    <source>
        <dbReference type="Proteomes" id="UP001597417"/>
    </source>
</evidence>
<dbReference type="PROSITE" id="PS01162">
    <property type="entry name" value="QOR_ZETA_CRYSTAL"/>
    <property type="match status" value="1"/>
</dbReference>
<organism evidence="3 4">
    <name type="scientific">Amycolatopsis pigmentata</name>
    <dbReference type="NCBI Taxonomy" id="450801"/>
    <lineage>
        <taxon>Bacteria</taxon>
        <taxon>Bacillati</taxon>
        <taxon>Actinomycetota</taxon>
        <taxon>Actinomycetes</taxon>
        <taxon>Pseudonocardiales</taxon>
        <taxon>Pseudonocardiaceae</taxon>
        <taxon>Amycolatopsis</taxon>
    </lineage>
</organism>
<feature type="domain" description="Enoyl reductase (ER)" evidence="2">
    <location>
        <begin position="29"/>
        <end position="344"/>
    </location>
</feature>
<dbReference type="InterPro" id="IPR045010">
    <property type="entry name" value="MDR_fam"/>
</dbReference>
<dbReference type="EMBL" id="JBHUKR010000007">
    <property type="protein sequence ID" value="MFD2417854.1"/>
    <property type="molecule type" value="Genomic_DNA"/>
</dbReference>
<reference evidence="4" key="1">
    <citation type="journal article" date="2019" name="Int. J. Syst. Evol. Microbiol.">
        <title>The Global Catalogue of Microorganisms (GCM) 10K type strain sequencing project: providing services to taxonomists for standard genome sequencing and annotation.</title>
        <authorList>
            <consortium name="The Broad Institute Genomics Platform"/>
            <consortium name="The Broad Institute Genome Sequencing Center for Infectious Disease"/>
            <person name="Wu L."/>
            <person name="Ma J."/>
        </authorList>
    </citation>
    <scope>NUCLEOTIDE SEQUENCE [LARGE SCALE GENOMIC DNA]</scope>
    <source>
        <strain evidence="4">CGMCC 4.7645</strain>
    </source>
</reference>
<evidence type="ECO:0000259" key="2">
    <source>
        <dbReference type="SMART" id="SM00829"/>
    </source>
</evidence>
<dbReference type="Proteomes" id="UP001597417">
    <property type="component" value="Unassembled WGS sequence"/>
</dbReference>
<comment type="caution">
    <text evidence="3">The sequence shown here is derived from an EMBL/GenBank/DDBJ whole genome shotgun (WGS) entry which is preliminary data.</text>
</comment>
<gene>
    <name evidence="3" type="ORF">ACFSXZ_16130</name>
</gene>
<dbReference type="InterPro" id="IPR002364">
    <property type="entry name" value="Quin_OxRdtase/zeta-crystal_CS"/>
</dbReference>
<dbReference type="InterPro" id="IPR013149">
    <property type="entry name" value="ADH-like_C"/>
</dbReference>
<protein>
    <submittedName>
        <fullName evidence="3">Zinc-binding dehydrogenase</fullName>
    </submittedName>
</protein>
<name>A0ABW5FUE8_9PSEU</name>
<dbReference type="Gene3D" id="3.90.180.10">
    <property type="entry name" value="Medium-chain alcohol dehydrogenases, catalytic domain"/>
    <property type="match status" value="1"/>
</dbReference>
<keyword evidence="4" id="KW-1185">Reference proteome</keyword>
<dbReference type="RefSeq" id="WP_378265836.1">
    <property type="nucleotide sequence ID" value="NZ_JBHUKR010000007.1"/>
</dbReference>
<sequence>MSEILAIPPDAGSIPGRARALHLIARPEGPLTTEIFRSAEVSVRPPGPGRVLVRTEHLGVTAVLRERMDASSNLPVAPYSLGEPPVGPAIGTVVASPDEAVPAGTLVAYWGPWAEYADVEAGALRILDPRLLPAPEYHLAAANGATALLGIRDIAQVGKDDVVLVSGAAGGVGSLAGQIARRLGAAWVIGTAGSAEKCRWLVDELGFDAAVDYHQDDLAGALREVAPDGISVYLDLVGGAQFEVAVAVAAAGARIAVGGALSTQQAGAPWPRLDTQTAIMKRLTVRAYALAYAPHVLGEWPALFAGWLAEGMVYPHTAVEGGLDAVPQALVDLVSGRYRGHVSVRVS</sequence>
<dbReference type="SMART" id="SM00829">
    <property type="entry name" value="PKS_ER"/>
    <property type="match status" value="1"/>
</dbReference>
<dbReference type="PANTHER" id="PTHR43205:SF7">
    <property type="entry name" value="PROSTAGLANDIN REDUCTASE 1"/>
    <property type="match status" value="1"/>
</dbReference>
<evidence type="ECO:0000256" key="1">
    <source>
        <dbReference type="ARBA" id="ARBA00023002"/>
    </source>
</evidence>
<dbReference type="InterPro" id="IPR020843">
    <property type="entry name" value="ER"/>
</dbReference>
<dbReference type="Gene3D" id="3.40.50.720">
    <property type="entry name" value="NAD(P)-binding Rossmann-like Domain"/>
    <property type="match status" value="1"/>
</dbReference>
<keyword evidence="1" id="KW-0560">Oxidoreductase</keyword>
<dbReference type="SUPFAM" id="SSF51735">
    <property type="entry name" value="NAD(P)-binding Rossmann-fold domains"/>
    <property type="match status" value="1"/>
</dbReference>
<dbReference type="InterPro" id="IPR011032">
    <property type="entry name" value="GroES-like_sf"/>
</dbReference>
<dbReference type="InterPro" id="IPR036291">
    <property type="entry name" value="NAD(P)-bd_dom_sf"/>
</dbReference>
<dbReference type="CDD" id="cd05288">
    <property type="entry name" value="PGDH"/>
    <property type="match status" value="1"/>
</dbReference>
<dbReference type="PANTHER" id="PTHR43205">
    <property type="entry name" value="PROSTAGLANDIN REDUCTASE"/>
    <property type="match status" value="1"/>
</dbReference>
<evidence type="ECO:0000313" key="3">
    <source>
        <dbReference type="EMBL" id="MFD2417854.1"/>
    </source>
</evidence>
<dbReference type="Pfam" id="PF00107">
    <property type="entry name" value="ADH_zinc_N"/>
    <property type="match status" value="1"/>
</dbReference>
<dbReference type="InterPro" id="IPR041694">
    <property type="entry name" value="ADH_N_2"/>
</dbReference>
<dbReference type="SUPFAM" id="SSF50129">
    <property type="entry name" value="GroES-like"/>
    <property type="match status" value="1"/>
</dbReference>
<accession>A0ABW5FUE8</accession>